<comment type="caution">
    <text evidence="1">The sequence shown here is derived from an EMBL/GenBank/DDBJ whole genome shotgun (WGS) entry which is preliminary data.</text>
</comment>
<evidence type="ECO:0000313" key="1">
    <source>
        <dbReference type="EMBL" id="KAI8039149.1"/>
    </source>
</evidence>
<accession>A0A9P9YMG5</accession>
<dbReference type="Proteomes" id="UP001059596">
    <property type="component" value="Unassembled WGS sequence"/>
</dbReference>
<keyword evidence="2" id="KW-1185">Reference proteome</keyword>
<name>A0A9P9YMG5_9MUSC</name>
<evidence type="ECO:0000313" key="2">
    <source>
        <dbReference type="Proteomes" id="UP001059596"/>
    </source>
</evidence>
<proteinExistence type="predicted"/>
<sequence length="120" mass="13783">MNEWQLGYGQNWRAKLSYDTDIFHLHIYDGPPKLLQRMPKALSFVSVLSRFSDTDTRIQMKVQTLLSSNEPISGRTCLAYFSNPEHTNVQNCRLIHWNAGGFLTHLISSRIFCVVKKPVG</sequence>
<organism evidence="1 2">
    <name type="scientific">Drosophila gunungcola</name>
    <name type="common">fruit fly</name>
    <dbReference type="NCBI Taxonomy" id="103775"/>
    <lineage>
        <taxon>Eukaryota</taxon>
        <taxon>Metazoa</taxon>
        <taxon>Ecdysozoa</taxon>
        <taxon>Arthropoda</taxon>
        <taxon>Hexapoda</taxon>
        <taxon>Insecta</taxon>
        <taxon>Pterygota</taxon>
        <taxon>Neoptera</taxon>
        <taxon>Endopterygota</taxon>
        <taxon>Diptera</taxon>
        <taxon>Brachycera</taxon>
        <taxon>Muscomorpha</taxon>
        <taxon>Ephydroidea</taxon>
        <taxon>Drosophilidae</taxon>
        <taxon>Drosophila</taxon>
        <taxon>Sophophora</taxon>
    </lineage>
</organism>
<protein>
    <submittedName>
        <fullName evidence="1">Uncharacterized protein</fullName>
    </submittedName>
</protein>
<dbReference type="AlphaFoldDB" id="A0A9P9YMG5"/>
<gene>
    <name evidence="1" type="ORF">M5D96_007866</name>
</gene>
<reference evidence="1" key="1">
    <citation type="journal article" date="2023" name="Genome Biol. Evol.">
        <title>Long-read-based Genome Assembly of Drosophila gunungcola Reveals Fewer Chemosensory Genes in Flower-breeding Species.</title>
        <authorList>
            <person name="Negi A."/>
            <person name="Liao B.Y."/>
            <person name="Yeh S.D."/>
        </authorList>
    </citation>
    <scope>NUCLEOTIDE SEQUENCE</scope>
    <source>
        <strain evidence="1">Sukarami</strain>
    </source>
</reference>
<dbReference type="EMBL" id="JAMKOV010000006">
    <property type="protein sequence ID" value="KAI8039149.1"/>
    <property type="molecule type" value="Genomic_DNA"/>
</dbReference>